<dbReference type="Proteomes" id="UP001260956">
    <property type="component" value="Unassembled WGS sequence"/>
</dbReference>
<evidence type="ECO:0000313" key="3">
    <source>
        <dbReference type="Proteomes" id="UP001260956"/>
    </source>
</evidence>
<dbReference type="InterPro" id="IPR013762">
    <property type="entry name" value="Integrase-like_cat_sf"/>
</dbReference>
<evidence type="ECO:0000313" key="2">
    <source>
        <dbReference type="EMBL" id="MDT2370292.1"/>
    </source>
</evidence>
<dbReference type="InterPro" id="IPR011010">
    <property type="entry name" value="DNA_brk_join_enz"/>
</dbReference>
<dbReference type="EMBL" id="JARPTX010000028">
    <property type="protein sequence ID" value="MDT2370292.1"/>
    <property type="molecule type" value="Genomic_DNA"/>
</dbReference>
<dbReference type="SUPFAM" id="SSF56349">
    <property type="entry name" value="DNA breaking-rejoining enzymes"/>
    <property type="match status" value="1"/>
</dbReference>
<comment type="caution">
    <text evidence="2">The sequence shown here is derived from an EMBL/GenBank/DDBJ whole genome shotgun (WGS) entry which is preliminary data.</text>
</comment>
<sequence length="855" mass="100000">MIEQEILVEDPLLWEYIQGFYTIESETTGVYQTTYKLKNYIIPLFKEVKCTHITLKWLIDVENKGLISSRGRSTIARFISYLTMNDFIRKSELNRIYECRSAFYERVMEGDFGRLLTIAPSVYKEFKANNDLSNRNLVRLLLVHVPETTSESLNKYINRYIEHIKLLSDTSSNGSFRLKEIAKIRKIVEGLLLQNDISKITSSEIVKFLKTPEYQNITNNTFVDFFIGLVDEGLIKDLSLCHFFKELKKDSEVYRLTCFKTEKFIDCLSTVEPYSIFFITKTYQNKKLYVVTNKNKELRQVIIEYIDDLNYNNNEINMFLKYFDDSLGTEEVNRLSDLTYKIFNIQIEYFMNAFNDAIYLTYLIDFYQFLMNRKVNVLQDISMKRFLKRTGLAQDLFAGFEVIPYQSFENVPDNDRWILIYTESQCTNDGISTTMSSKLDFSTVADEKLKYAMKHYIWYQGAAINTKIKNMRRITAFIGFLHSYSRESISHISSAKTATSVVNLNKIIAYKGIVIDKYNESNSIFNQLYAVRNFLNHACDYKLLEIENGYEYFLQSRLGSNHNDSNPITDEHFTIIFEHMKLKAQEKDINNLYLIVYYLLSVTEIRPSSIVSLRVDCVKEICHEQFAIFTETKTSNKQQVLIPIVSEIKNLLDEVIRITEPVRQQSSNKDNNQYLFLIASPFRRSSGVMRLEQFNEYLVSICEELNIQRYTASNLRDRYMTKTDDFIIKNSYSELQQKVLTGHSSSNTTNTYYVGRDVKDSLSAVNGIIIGEDKSLSTEKNTSDVGVKVPINKLLFDDEFVTTPDFIPYYKYHLDEIINEIELSNNIDKIAELMTYKALLEGYLEKLYEKDTRIE</sequence>
<keyword evidence="1" id="KW-0233">DNA recombination</keyword>
<dbReference type="Gene3D" id="1.10.443.10">
    <property type="entry name" value="Intergrase catalytic core"/>
    <property type="match status" value="1"/>
</dbReference>
<protein>
    <submittedName>
        <fullName evidence="2">Uncharacterized protein</fullName>
    </submittedName>
</protein>
<gene>
    <name evidence="2" type="ORF">P6Z85_09040</name>
</gene>
<evidence type="ECO:0000256" key="1">
    <source>
        <dbReference type="ARBA" id="ARBA00023172"/>
    </source>
</evidence>
<dbReference type="RefSeq" id="WP_214330561.1">
    <property type="nucleotide sequence ID" value="NZ_AP027295.1"/>
</dbReference>
<dbReference type="AlphaFoldDB" id="A0AAQ2XHR0"/>
<dbReference type="GO" id="GO:0006310">
    <property type="term" value="P:DNA recombination"/>
    <property type="evidence" value="ECO:0007669"/>
    <property type="project" value="UniProtKB-KW"/>
</dbReference>
<accession>A0AAQ2XHR0</accession>
<reference evidence="2" key="1">
    <citation type="submission" date="2023-03" db="EMBL/GenBank/DDBJ databases">
        <authorList>
            <person name="Shen W."/>
            <person name="Cai J."/>
        </authorList>
    </citation>
    <scope>NUCLEOTIDE SEQUENCE</scope>
    <source>
        <strain evidence="2">B1010-2</strain>
    </source>
</reference>
<name>A0AAQ2XHR0_ENTFC</name>
<proteinExistence type="predicted"/>
<dbReference type="GO" id="GO:0003677">
    <property type="term" value="F:DNA binding"/>
    <property type="evidence" value="ECO:0007669"/>
    <property type="project" value="InterPro"/>
</dbReference>
<organism evidence="2 3">
    <name type="scientific">Enterococcus faecium</name>
    <name type="common">Streptococcus faecium</name>
    <dbReference type="NCBI Taxonomy" id="1352"/>
    <lineage>
        <taxon>Bacteria</taxon>
        <taxon>Bacillati</taxon>
        <taxon>Bacillota</taxon>
        <taxon>Bacilli</taxon>
        <taxon>Lactobacillales</taxon>
        <taxon>Enterococcaceae</taxon>
        <taxon>Enterococcus</taxon>
    </lineage>
</organism>
<dbReference type="GO" id="GO:0015074">
    <property type="term" value="P:DNA integration"/>
    <property type="evidence" value="ECO:0007669"/>
    <property type="project" value="InterPro"/>
</dbReference>